<accession>A0ABR2XIU0</accession>
<dbReference type="EMBL" id="JARVKM010000049">
    <property type="protein sequence ID" value="KAK9773575.1"/>
    <property type="molecule type" value="Genomic_DNA"/>
</dbReference>
<feature type="region of interest" description="Disordered" evidence="2">
    <location>
        <begin position="318"/>
        <end position="471"/>
    </location>
</feature>
<evidence type="ECO:0000313" key="4">
    <source>
        <dbReference type="EMBL" id="KAK9773575.1"/>
    </source>
</evidence>
<dbReference type="InterPro" id="IPR005556">
    <property type="entry name" value="SUN"/>
</dbReference>
<keyword evidence="5" id="KW-1185">Reference proteome</keyword>
<dbReference type="PANTHER" id="PTHR31654:SF0">
    <property type="entry name" value="SECRETED BETA-GLUCOSIDASE ADG3-RELATED"/>
    <property type="match status" value="1"/>
</dbReference>
<evidence type="ECO:0000256" key="2">
    <source>
        <dbReference type="SAM" id="MobiDB-lite"/>
    </source>
</evidence>
<organism evidence="4 5">
    <name type="scientific">Seiridium cardinale</name>
    <dbReference type="NCBI Taxonomy" id="138064"/>
    <lineage>
        <taxon>Eukaryota</taxon>
        <taxon>Fungi</taxon>
        <taxon>Dikarya</taxon>
        <taxon>Ascomycota</taxon>
        <taxon>Pezizomycotina</taxon>
        <taxon>Sordariomycetes</taxon>
        <taxon>Xylariomycetidae</taxon>
        <taxon>Amphisphaeriales</taxon>
        <taxon>Sporocadaceae</taxon>
        <taxon>Seiridium</taxon>
    </lineage>
</organism>
<feature type="compositionally biased region" description="Low complexity" evidence="2">
    <location>
        <begin position="318"/>
        <end position="414"/>
    </location>
</feature>
<proteinExistence type="inferred from homology"/>
<comment type="caution">
    <text evidence="4">The sequence shown here is derived from an EMBL/GenBank/DDBJ whole genome shotgun (WGS) entry which is preliminary data.</text>
</comment>
<keyword evidence="3" id="KW-0732">Signal</keyword>
<feature type="signal peptide" evidence="3">
    <location>
        <begin position="1"/>
        <end position="23"/>
    </location>
</feature>
<feature type="chain" id="PRO_5047364608" evidence="3">
    <location>
        <begin position="24"/>
        <end position="491"/>
    </location>
</feature>
<protein>
    <submittedName>
        <fullName evidence="4">Uncharacterized protein</fullName>
    </submittedName>
</protein>
<sequence>MKFSVQTAASLVALLVAAQPCLASSQHRHLHVGRRHGHSDTSNNDTTEVELKARGSDTCVFPSGEGLVAITPHSDNAGWAMSPDQPCTCGSYCPYACPPGQVMNQWKDGSTYATTDRMAGGLFCGLDGKPVRPFDSKPLCVDGTGTVDAVNKVGEVVSFCQTVLPGNEDILIPNDVYDTLTLAVPDTSYWQSTASHFYINPPGVNSDKGCHWGDESQPVGNWAPFVAGANTDSSGLTYVKVGTNPIWQGCDLYGTKPTFGLKIECTSGDCVGLPCAVDGSGVTSDLKSTGAGGSDFCVVTVPKGGKANIVVYNLDGSSGSVTSSKPASSSTAQPTTSSPPSTTSTSTTTTSSKPSTTSTSTTSTTSTSSTSSTSSSSSVASTSSSSSSKPSSTSSSAQSSTSSSAKTTSSSVSAHGIGGIFQENGTTTSSFSWTSPSSTATAISGTSGGSSESKAGSAAPSESSKSESSAAQGNGAIAGLIVAIIAAACIL</sequence>
<evidence type="ECO:0000313" key="5">
    <source>
        <dbReference type="Proteomes" id="UP001465668"/>
    </source>
</evidence>
<dbReference type="InterPro" id="IPR053088">
    <property type="entry name" value="Beta-glucosidase/SUN-like"/>
</dbReference>
<dbReference type="Proteomes" id="UP001465668">
    <property type="component" value="Unassembled WGS sequence"/>
</dbReference>
<evidence type="ECO:0000256" key="1">
    <source>
        <dbReference type="ARBA" id="ARBA00010579"/>
    </source>
</evidence>
<gene>
    <name evidence="4" type="ORF">SCAR479_09719</name>
</gene>
<comment type="similarity">
    <text evidence="1">Belongs to the SUN family.</text>
</comment>
<evidence type="ECO:0000256" key="3">
    <source>
        <dbReference type="SAM" id="SignalP"/>
    </source>
</evidence>
<dbReference type="PANTHER" id="PTHR31654">
    <property type="entry name" value="SECRETED BETA-GLUCOSIDASE ADG3-RELATED"/>
    <property type="match status" value="1"/>
</dbReference>
<feature type="compositionally biased region" description="Low complexity" evidence="2">
    <location>
        <begin position="425"/>
        <end position="471"/>
    </location>
</feature>
<dbReference type="Pfam" id="PF03856">
    <property type="entry name" value="SUN"/>
    <property type="match status" value="1"/>
</dbReference>
<name>A0ABR2XIU0_9PEZI</name>
<reference evidence="4 5" key="1">
    <citation type="submission" date="2024-02" db="EMBL/GenBank/DDBJ databases">
        <title>First draft genome assembly of two strains of Seiridium cardinale.</title>
        <authorList>
            <person name="Emiliani G."/>
            <person name="Scali E."/>
        </authorList>
    </citation>
    <scope>NUCLEOTIDE SEQUENCE [LARGE SCALE GENOMIC DNA]</scope>
    <source>
        <strain evidence="4 5">BM-138-000479</strain>
    </source>
</reference>